<dbReference type="EMBL" id="JARLKZ010000034">
    <property type="protein sequence ID" value="MEC0244169.1"/>
    <property type="molecule type" value="Genomic_DNA"/>
</dbReference>
<name>A0ABU6GXT4_9BACL</name>
<gene>
    <name evidence="1" type="ORF">P4H66_30610</name>
</gene>
<reference evidence="1 2" key="1">
    <citation type="submission" date="2023-03" db="EMBL/GenBank/DDBJ databases">
        <title>Bacillus Genome Sequencing.</title>
        <authorList>
            <person name="Dunlap C."/>
        </authorList>
    </citation>
    <scope>NUCLEOTIDE SEQUENCE [LARGE SCALE GENOMIC DNA]</scope>
    <source>
        <strain evidence="1 2">BD-525</strain>
    </source>
</reference>
<sequence length="85" mass="9683">MNRKDRKEIVKALGKYFDVKPKYLGAPSFTYEFETPNGIYKVDQTGKVSDPEGNEVELKNLLSGASLEGVTDSLRSFRSCRYRRS</sequence>
<evidence type="ECO:0000313" key="2">
    <source>
        <dbReference type="Proteomes" id="UP001344632"/>
    </source>
</evidence>
<organism evidence="1 2">
    <name type="scientific">Paenibacillus dokdonensis</name>
    <dbReference type="NCBI Taxonomy" id="2567944"/>
    <lineage>
        <taxon>Bacteria</taxon>
        <taxon>Bacillati</taxon>
        <taxon>Bacillota</taxon>
        <taxon>Bacilli</taxon>
        <taxon>Bacillales</taxon>
        <taxon>Paenibacillaceae</taxon>
        <taxon>Paenibacillus</taxon>
    </lineage>
</organism>
<comment type="caution">
    <text evidence="1">The sequence shown here is derived from an EMBL/GenBank/DDBJ whole genome shotgun (WGS) entry which is preliminary data.</text>
</comment>
<evidence type="ECO:0000313" key="1">
    <source>
        <dbReference type="EMBL" id="MEC0244169.1"/>
    </source>
</evidence>
<dbReference type="RefSeq" id="WP_326091805.1">
    <property type="nucleotide sequence ID" value="NZ_JARLKZ010000034.1"/>
</dbReference>
<dbReference type="Proteomes" id="UP001344632">
    <property type="component" value="Unassembled WGS sequence"/>
</dbReference>
<proteinExistence type="predicted"/>
<protein>
    <submittedName>
        <fullName evidence="1">Uncharacterized protein</fullName>
    </submittedName>
</protein>
<keyword evidence="2" id="KW-1185">Reference proteome</keyword>
<accession>A0ABU6GXT4</accession>